<dbReference type="Gene3D" id="2.60.40.3110">
    <property type="match status" value="1"/>
</dbReference>
<keyword evidence="1" id="KW-0732">Signal</keyword>
<dbReference type="Gene3D" id="2.60.40.2610">
    <property type="entry name" value="Outer membrane usher protein FimD, plug domain"/>
    <property type="match status" value="1"/>
</dbReference>
<dbReference type="PANTHER" id="PTHR30451:SF5">
    <property type="entry name" value="SLR0019 PROTEIN"/>
    <property type="match status" value="1"/>
</dbReference>
<dbReference type="EMBL" id="PJRQ01000041">
    <property type="protein sequence ID" value="PLR08784.1"/>
    <property type="molecule type" value="Genomic_DNA"/>
</dbReference>
<dbReference type="Pfam" id="PF00577">
    <property type="entry name" value="Usher"/>
    <property type="match status" value="1"/>
</dbReference>
<feature type="signal peptide" evidence="1">
    <location>
        <begin position="1"/>
        <end position="25"/>
    </location>
</feature>
<dbReference type="KEGG" id="cfh:C1707_20780"/>
<dbReference type="InterPro" id="IPR025949">
    <property type="entry name" value="PapC-like_C"/>
</dbReference>
<evidence type="ECO:0000313" key="5">
    <source>
        <dbReference type="Proteomes" id="UP000234483"/>
    </source>
</evidence>
<evidence type="ECO:0000256" key="1">
    <source>
        <dbReference type="SAM" id="SignalP"/>
    </source>
</evidence>
<keyword evidence="6" id="KW-1185">Reference proteome</keyword>
<evidence type="ECO:0000313" key="4">
    <source>
        <dbReference type="EMBL" id="PLR08784.1"/>
    </source>
</evidence>
<protein>
    <recommendedName>
        <fullName evidence="2">PapC-like C-terminal domain-containing protein</fullName>
    </recommendedName>
</protein>
<dbReference type="Proteomes" id="UP000234483">
    <property type="component" value="Unassembled WGS sequence"/>
</dbReference>
<dbReference type="Pfam" id="PF13953">
    <property type="entry name" value="PapC_C"/>
    <property type="match status" value="1"/>
</dbReference>
<proteinExistence type="predicted"/>
<dbReference type="InterPro" id="IPR043142">
    <property type="entry name" value="PapC-like_C_sf"/>
</dbReference>
<name>A0A2N5CPC3_9CAUL</name>
<gene>
    <name evidence="3" type="ORF">C1707_20780</name>
    <name evidence="4" type="ORF">CFHF_20290</name>
</gene>
<dbReference type="GO" id="GO:0009279">
    <property type="term" value="C:cell outer membrane"/>
    <property type="evidence" value="ECO:0007669"/>
    <property type="project" value="TreeGrafter"/>
</dbReference>
<dbReference type="InterPro" id="IPR042186">
    <property type="entry name" value="FimD_plug_dom"/>
</dbReference>
<dbReference type="AlphaFoldDB" id="A0A2N5CPC3"/>
<sequence length="799" mass="83782">MRRSRATEAALLSAVFAACGASALAQDLPLPDLKAVATLREDLQLEVWINGRNTGLVAAVEREADGRLRMRADEMRAVGLEASGMGMVELAANQGLSAAYDDAGQRLMVTADIDQLAIQRFDLSVRRETAGAPRQDLGAVLNYILSADAGQVDADDALGVDAIGLALDGRVFGRFGALASGVSASHVGDETRIVRLDTTWSWYDPKRMLGLRGGDYINGGFAWTRPIRMAGFQVRRDFATRPDIVTMPSPRLAATAAAPSTLELYVNDSRILSRPVGAGPIRIDGLPSAQGYSNVRLVLADAAGRQVAVDAPFFATPLLLRKGLADFSAEAGFARRGFGVESADYAGSPIVSASLRYGVRDALTVEGHVEAGAGLVQGGAGATVQVGGLGVVSASLAASHVDDRGGALAAMVFDSRFAGFYVSGMSMRASDGYRDLASVTSRPSFYRNWRMAGDEPPRAIDQVTVSTPLRLARLMRDGDVPVLSASYSAQTPASGPRRQVWSGSLRHTLADRVTAYVTAYASRGERRDAGAFLGISIPLGSSGSATAGVQAQGGDTIAFVEASRAETQAQGSYGWRGRIEQGAQQGAELQGAYRGRNARVSGAVQYADGAARGQVQVEGAVAWLGGVGAATNRLEGSFALVEVGAPDVPVLYQNQKVGRSDRNGRLLVRNLEAFEVNRLSIDSQDLPLELEADQTERTVTPMAGGGAIVRFGVGKSPPAVLLTLHRPDGGFVPPGAEVIRPGVTERAIVGYDGQTFLTGAIADGDLRVVVEDGNECVARLVLGAAASEGGRHVVDAVCR</sequence>
<dbReference type="InterPro" id="IPR000015">
    <property type="entry name" value="Fimb_usher"/>
</dbReference>
<accession>A0A2N5CPC3</accession>
<dbReference type="RefSeq" id="WP_101714741.1">
    <property type="nucleotide sequence ID" value="NZ_CP026100.1"/>
</dbReference>
<dbReference type="EMBL" id="CP026100">
    <property type="protein sequence ID" value="AYV48500.1"/>
    <property type="molecule type" value="Genomic_DNA"/>
</dbReference>
<dbReference type="Gene3D" id="2.60.40.2070">
    <property type="match status" value="1"/>
</dbReference>
<reference evidence="4 5" key="1">
    <citation type="submission" date="2017-12" db="EMBL/GenBank/DDBJ databases">
        <title>The genome sequence of Caulobacter flavus CGMCC1 15093.</title>
        <authorList>
            <person name="Gao J."/>
            <person name="Mao X."/>
            <person name="Sun J."/>
        </authorList>
    </citation>
    <scope>NUCLEOTIDE SEQUENCE [LARGE SCALE GENOMIC DNA]</scope>
    <source>
        <strain evidence="4 5">CGMCC1 15093</strain>
    </source>
</reference>
<dbReference type="PROSITE" id="PS51257">
    <property type="entry name" value="PROKAR_LIPOPROTEIN"/>
    <property type="match status" value="1"/>
</dbReference>
<evidence type="ECO:0000313" key="3">
    <source>
        <dbReference type="EMBL" id="AYV48500.1"/>
    </source>
</evidence>
<evidence type="ECO:0000313" key="6">
    <source>
        <dbReference type="Proteomes" id="UP000281192"/>
    </source>
</evidence>
<dbReference type="PANTHER" id="PTHR30451">
    <property type="entry name" value="OUTER MEMBRANE USHER PROTEIN"/>
    <property type="match status" value="1"/>
</dbReference>
<organism evidence="4 5">
    <name type="scientific">Caulobacter flavus</name>
    <dbReference type="NCBI Taxonomy" id="1679497"/>
    <lineage>
        <taxon>Bacteria</taxon>
        <taxon>Pseudomonadati</taxon>
        <taxon>Pseudomonadota</taxon>
        <taxon>Alphaproteobacteria</taxon>
        <taxon>Caulobacterales</taxon>
        <taxon>Caulobacteraceae</taxon>
        <taxon>Caulobacter</taxon>
    </lineage>
</organism>
<reference evidence="3 6" key="2">
    <citation type="submission" date="2018-01" db="EMBL/GenBank/DDBJ databases">
        <title>Complete genome sequence of Caulobacter flavus RHGG3.</title>
        <authorList>
            <person name="Yang E."/>
        </authorList>
    </citation>
    <scope>NUCLEOTIDE SEQUENCE [LARGE SCALE GENOMIC DNA]</scope>
    <source>
        <strain evidence="3 6">RHGG3</strain>
    </source>
</reference>
<feature type="domain" description="PapC-like C-terminal" evidence="2">
    <location>
        <begin position="721"/>
        <end position="782"/>
    </location>
</feature>
<feature type="chain" id="PRO_5044577723" description="PapC-like C-terminal domain-containing protein" evidence="1">
    <location>
        <begin position="26"/>
        <end position="799"/>
    </location>
</feature>
<dbReference type="GO" id="GO:0009297">
    <property type="term" value="P:pilus assembly"/>
    <property type="evidence" value="ECO:0007669"/>
    <property type="project" value="InterPro"/>
</dbReference>
<dbReference type="Proteomes" id="UP000281192">
    <property type="component" value="Chromosome"/>
</dbReference>
<evidence type="ECO:0000259" key="2">
    <source>
        <dbReference type="Pfam" id="PF13953"/>
    </source>
</evidence>
<dbReference type="OrthoDB" id="8587at2"/>
<dbReference type="GO" id="GO:0015473">
    <property type="term" value="F:fimbrial usher porin activity"/>
    <property type="evidence" value="ECO:0007669"/>
    <property type="project" value="InterPro"/>
</dbReference>